<protein>
    <submittedName>
        <fullName evidence="2">Uncharacterized protein</fullName>
    </submittedName>
</protein>
<evidence type="ECO:0000313" key="2">
    <source>
        <dbReference type="EMBL" id="GIG72943.1"/>
    </source>
</evidence>
<dbReference type="EMBL" id="BONU01000006">
    <property type="protein sequence ID" value="GIG72943.1"/>
    <property type="molecule type" value="Genomic_DNA"/>
</dbReference>
<reference evidence="2" key="1">
    <citation type="submission" date="2021-01" db="EMBL/GenBank/DDBJ databases">
        <title>Whole genome shotgun sequence of Planosporangium flavigriseum NBRC 105377.</title>
        <authorList>
            <person name="Komaki H."/>
            <person name="Tamura T."/>
        </authorList>
    </citation>
    <scope>NUCLEOTIDE SEQUENCE</scope>
    <source>
        <strain evidence="2">NBRC 105377</strain>
    </source>
</reference>
<feature type="transmembrane region" description="Helical" evidence="1">
    <location>
        <begin position="131"/>
        <end position="151"/>
    </location>
</feature>
<dbReference type="AlphaFoldDB" id="A0A8J3LLV5"/>
<feature type="transmembrane region" description="Helical" evidence="1">
    <location>
        <begin position="62"/>
        <end position="85"/>
    </location>
</feature>
<feature type="transmembrane region" description="Helical" evidence="1">
    <location>
        <begin position="97"/>
        <end position="119"/>
    </location>
</feature>
<evidence type="ECO:0000256" key="1">
    <source>
        <dbReference type="SAM" id="Phobius"/>
    </source>
</evidence>
<accession>A0A8J3LLV5</accession>
<evidence type="ECO:0000313" key="3">
    <source>
        <dbReference type="Proteomes" id="UP000653674"/>
    </source>
</evidence>
<comment type="caution">
    <text evidence="2">The sequence shown here is derived from an EMBL/GenBank/DDBJ whole genome shotgun (WGS) entry which is preliminary data.</text>
</comment>
<keyword evidence="1" id="KW-1133">Transmembrane helix</keyword>
<proteinExistence type="predicted"/>
<feature type="transmembrane region" description="Helical" evidence="1">
    <location>
        <begin position="158"/>
        <end position="176"/>
    </location>
</feature>
<feature type="transmembrane region" description="Helical" evidence="1">
    <location>
        <begin position="182"/>
        <end position="200"/>
    </location>
</feature>
<dbReference type="RefSeq" id="WP_168073757.1">
    <property type="nucleotide sequence ID" value="NZ_BAAAQJ010000016.1"/>
</dbReference>
<name>A0A8J3LLV5_9ACTN</name>
<keyword evidence="1" id="KW-0472">Membrane</keyword>
<keyword evidence="1" id="KW-0812">Transmembrane</keyword>
<organism evidence="2 3">
    <name type="scientific">Planosporangium flavigriseum</name>
    <dbReference type="NCBI Taxonomy" id="373681"/>
    <lineage>
        <taxon>Bacteria</taxon>
        <taxon>Bacillati</taxon>
        <taxon>Actinomycetota</taxon>
        <taxon>Actinomycetes</taxon>
        <taxon>Micromonosporales</taxon>
        <taxon>Micromonosporaceae</taxon>
        <taxon>Planosporangium</taxon>
    </lineage>
</organism>
<keyword evidence="3" id="KW-1185">Reference proteome</keyword>
<dbReference type="InterPro" id="IPR046862">
    <property type="entry name" value="Rhomboid_2"/>
</dbReference>
<gene>
    <name evidence="2" type="ORF">Pfl04_13470</name>
</gene>
<feature type="transmembrane region" description="Helical" evidence="1">
    <location>
        <begin position="12"/>
        <end position="33"/>
    </location>
</feature>
<dbReference type="Proteomes" id="UP000653674">
    <property type="component" value="Unassembled WGS sequence"/>
</dbReference>
<sequence>MRSSAGRIARQFPARAGVTIGYTATFVATTLVFRGLPVRDRTAWLAWTSTNLENLRDHPLPALVASGLFTEGSLVGWALLGLVGLGVTNRALGNWRTAALVVSAHVGGTLISQGILAYRIASGHAAAADRYITDVGPSYVVTCALVAGAVYGAGVQRLAAAGGFVLFAPTAFPGLSDLVVSSVGHLCAVVFGVALGWPLWRSARRRAAGAAVARTDKPGVSSPKVSRPALVDLPTDPDRAPFGKLC</sequence>
<dbReference type="Pfam" id="PF20401">
    <property type="entry name" value="Rhomboid_2"/>
    <property type="match status" value="1"/>
</dbReference>